<proteinExistence type="predicted"/>
<dbReference type="Proteomes" id="UP000007174">
    <property type="component" value="Unassembled WGS sequence"/>
</dbReference>
<sequence length="197" mass="22209">MNPTQRHRDGGLTFPLTMKFVPVTPLTANHRLVFQHPSMPAPFSLSLSFSLGVCEPAHKLADESYTCDRILHHHRPEGEKRSITSCRLLLHSRQVIVVIAHQDPAGYFLEVVGHNAPLPHSGHPLRTFSASCYQTACVERSWPLIVTRFGSLSIRRSANCSENQQWTNLHYPPARSGHEKPTLFSSLCQFQSFLFLS</sequence>
<dbReference type="AlphaFoldDB" id="H1VCG6"/>
<accession>H1VCG6</accession>
<dbReference type="EMBL" id="CACQ02002706">
    <property type="protein sequence ID" value="CCF37919.1"/>
    <property type="molecule type" value="Genomic_DNA"/>
</dbReference>
<organism evidence="1 2">
    <name type="scientific">Colletotrichum higginsianum (strain IMI 349063)</name>
    <name type="common">Crucifer anthracnose fungus</name>
    <dbReference type="NCBI Taxonomy" id="759273"/>
    <lineage>
        <taxon>Eukaryota</taxon>
        <taxon>Fungi</taxon>
        <taxon>Dikarya</taxon>
        <taxon>Ascomycota</taxon>
        <taxon>Pezizomycotina</taxon>
        <taxon>Sordariomycetes</taxon>
        <taxon>Hypocreomycetidae</taxon>
        <taxon>Glomerellales</taxon>
        <taxon>Glomerellaceae</taxon>
        <taxon>Colletotrichum</taxon>
        <taxon>Colletotrichum destructivum species complex</taxon>
    </lineage>
</organism>
<reference evidence="2" key="1">
    <citation type="journal article" date="2012" name="Nat. Genet.">
        <title>Lifestyle transitions in plant pathogenic Colletotrichum fungi deciphered by genome and transcriptome analyses.</title>
        <authorList>
            <person name="O'Connell R.J."/>
            <person name="Thon M.R."/>
            <person name="Hacquard S."/>
            <person name="Amyotte S.G."/>
            <person name="Kleemann J."/>
            <person name="Torres M.F."/>
            <person name="Damm U."/>
            <person name="Buiate E.A."/>
            <person name="Epstein L."/>
            <person name="Alkan N."/>
            <person name="Altmueller J."/>
            <person name="Alvarado-Balderrama L."/>
            <person name="Bauser C.A."/>
            <person name="Becker C."/>
            <person name="Birren B.W."/>
            <person name="Chen Z."/>
            <person name="Choi J."/>
            <person name="Crouch J.A."/>
            <person name="Duvick J.P."/>
            <person name="Farman M.A."/>
            <person name="Gan P."/>
            <person name="Heiman D."/>
            <person name="Henrissat B."/>
            <person name="Howard R.J."/>
            <person name="Kabbage M."/>
            <person name="Koch C."/>
            <person name="Kracher B."/>
            <person name="Kubo Y."/>
            <person name="Law A.D."/>
            <person name="Lebrun M.-H."/>
            <person name="Lee Y.-H."/>
            <person name="Miyara I."/>
            <person name="Moore N."/>
            <person name="Neumann U."/>
            <person name="Nordstroem K."/>
            <person name="Panaccione D.G."/>
            <person name="Panstruga R."/>
            <person name="Place M."/>
            <person name="Proctor R.H."/>
            <person name="Prusky D."/>
            <person name="Rech G."/>
            <person name="Reinhardt R."/>
            <person name="Rollins J.A."/>
            <person name="Rounsley S."/>
            <person name="Schardl C.L."/>
            <person name="Schwartz D.C."/>
            <person name="Shenoy N."/>
            <person name="Shirasu K."/>
            <person name="Sikhakolli U.R."/>
            <person name="Stueber K."/>
            <person name="Sukno S.A."/>
            <person name="Sweigard J.A."/>
            <person name="Takano Y."/>
            <person name="Takahara H."/>
            <person name="Trail F."/>
            <person name="van der Does H.C."/>
            <person name="Voll L.M."/>
            <person name="Will I."/>
            <person name="Young S."/>
            <person name="Zeng Q."/>
            <person name="Zhang J."/>
            <person name="Zhou S."/>
            <person name="Dickman M.B."/>
            <person name="Schulze-Lefert P."/>
            <person name="Ver Loren van Themaat E."/>
            <person name="Ma L.-J."/>
            <person name="Vaillancourt L.J."/>
        </authorList>
    </citation>
    <scope>NUCLEOTIDE SEQUENCE [LARGE SCALE GENOMIC DNA]</scope>
    <source>
        <strain evidence="2">IMI 349063</strain>
    </source>
</reference>
<evidence type="ECO:0000313" key="1">
    <source>
        <dbReference type="EMBL" id="CCF37919.1"/>
    </source>
</evidence>
<gene>
    <name evidence="1" type="ORF">CH063_09138</name>
</gene>
<name>H1VCG6_COLHI</name>
<protein>
    <submittedName>
        <fullName evidence="1">Uncharacterized protein</fullName>
    </submittedName>
</protein>
<dbReference type="HOGENOM" id="CLU_1384071_0_0_1"/>
<evidence type="ECO:0000313" key="2">
    <source>
        <dbReference type="Proteomes" id="UP000007174"/>
    </source>
</evidence>